<protein>
    <recommendedName>
        <fullName evidence="4">Retrotransposon gag domain-containing protein</fullName>
    </recommendedName>
</protein>
<keyword evidence="3" id="KW-1185">Reference proteome</keyword>
<feature type="compositionally biased region" description="Polar residues" evidence="1">
    <location>
        <begin position="7"/>
        <end position="18"/>
    </location>
</feature>
<feature type="region of interest" description="Disordered" evidence="1">
    <location>
        <begin position="241"/>
        <end position="262"/>
    </location>
</feature>
<sequence>MIRKDCSSTLPTRETVSMDTYLPERREIHLPEEEEQQSEDRGIEVVGRESQTSEPSDDTYLPLPEEDEQNAEDREVEVVGEEQTSEQLEDTYLSQLEEDETNGHKEQVQEERPSSPSTMTWPEEGTQRETLFLPCTSLPCRDRILPANMGPAGKFLDIRQGDRSIKDYAGHFVGMARQSATERTCLMVIFWGGLADPFRSMMPYWAPEESLEAYINLALQLSGSAFRVELAAEPAPEAAIKGASEASSAAPSTSSPLPERPGLIRCVQEPPLILQQDL</sequence>
<feature type="compositionally biased region" description="Acidic residues" evidence="1">
    <location>
        <begin position="78"/>
        <end position="89"/>
    </location>
</feature>
<feature type="compositionally biased region" description="Basic and acidic residues" evidence="1">
    <location>
        <begin position="22"/>
        <end position="31"/>
    </location>
</feature>
<feature type="compositionally biased region" description="Basic and acidic residues" evidence="1">
    <location>
        <begin position="38"/>
        <end position="47"/>
    </location>
</feature>
<reference evidence="2 3" key="1">
    <citation type="submission" date="2020-04" db="EMBL/GenBank/DDBJ databases">
        <title>Chromosome-level genome assembly of a cyprinid fish Onychostoma macrolepis by integration of Nanopore Sequencing, Bionano and Hi-C technology.</title>
        <authorList>
            <person name="Wang D."/>
        </authorList>
    </citation>
    <scope>NUCLEOTIDE SEQUENCE [LARGE SCALE GENOMIC DNA]</scope>
    <source>
        <strain evidence="2">SWU-2019</strain>
        <tissue evidence="2">Muscle</tissue>
    </source>
</reference>
<evidence type="ECO:0000313" key="3">
    <source>
        <dbReference type="Proteomes" id="UP000579812"/>
    </source>
</evidence>
<dbReference type="AlphaFoldDB" id="A0A7J6DDL3"/>
<gene>
    <name evidence="2" type="ORF">G5714_001873</name>
</gene>
<name>A0A7J6DDL3_9TELE</name>
<organism evidence="2 3">
    <name type="scientific">Onychostoma macrolepis</name>
    <dbReference type="NCBI Taxonomy" id="369639"/>
    <lineage>
        <taxon>Eukaryota</taxon>
        <taxon>Metazoa</taxon>
        <taxon>Chordata</taxon>
        <taxon>Craniata</taxon>
        <taxon>Vertebrata</taxon>
        <taxon>Euteleostomi</taxon>
        <taxon>Actinopterygii</taxon>
        <taxon>Neopterygii</taxon>
        <taxon>Teleostei</taxon>
        <taxon>Ostariophysi</taxon>
        <taxon>Cypriniformes</taxon>
        <taxon>Cyprinidae</taxon>
        <taxon>Acrossocheilinae</taxon>
        <taxon>Onychostoma</taxon>
    </lineage>
</organism>
<feature type="region of interest" description="Disordered" evidence="1">
    <location>
        <begin position="1"/>
        <end position="125"/>
    </location>
</feature>
<dbReference type="EMBL" id="JAAMOB010000002">
    <property type="protein sequence ID" value="KAF4117320.1"/>
    <property type="molecule type" value="Genomic_DNA"/>
</dbReference>
<evidence type="ECO:0008006" key="4">
    <source>
        <dbReference type="Google" id="ProtNLM"/>
    </source>
</evidence>
<proteinExistence type="predicted"/>
<evidence type="ECO:0000313" key="2">
    <source>
        <dbReference type="EMBL" id="KAF4117320.1"/>
    </source>
</evidence>
<evidence type="ECO:0000256" key="1">
    <source>
        <dbReference type="SAM" id="MobiDB-lite"/>
    </source>
</evidence>
<feature type="compositionally biased region" description="Low complexity" evidence="1">
    <location>
        <begin position="241"/>
        <end position="255"/>
    </location>
</feature>
<dbReference type="Proteomes" id="UP000579812">
    <property type="component" value="Unassembled WGS sequence"/>
</dbReference>
<comment type="caution">
    <text evidence="2">The sequence shown here is derived from an EMBL/GenBank/DDBJ whole genome shotgun (WGS) entry which is preliminary data.</text>
</comment>
<accession>A0A7J6DDL3</accession>
<feature type="compositionally biased region" description="Basic and acidic residues" evidence="1">
    <location>
        <begin position="101"/>
        <end position="113"/>
    </location>
</feature>